<name>A0A9J6DIN3_RHIMP</name>
<organism evidence="1 2">
    <name type="scientific">Rhipicephalus microplus</name>
    <name type="common">Cattle tick</name>
    <name type="synonym">Boophilus microplus</name>
    <dbReference type="NCBI Taxonomy" id="6941"/>
    <lineage>
        <taxon>Eukaryota</taxon>
        <taxon>Metazoa</taxon>
        <taxon>Ecdysozoa</taxon>
        <taxon>Arthropoda</taxon>
        <taxon>Chelicerata</taxon>
        <taxon>Arachnida</taxon>
        <taxon>Acari</taxon>
        <taxon>Parasitiformes</taxon>
        <taxon>Ixodida</taxon>
        <taxon>Ixodoidea</taxon>
        <taxon>Ixodidae</taxon>
        <taxon>Rhipicephalinae</taxon>
        <taxon>Rhipicephalus</taxon>
        <taxon>Boophilus</taxon>
    </lineage>
</organism>
<reference evidence="1" key="2">
    <citation type="submission" date="2021-09" db="EMBL/GenBank/DDBJ databases">
        <authorList>
            <person name="Jia N."/>
            <person name="Wang J."/>
            <person name="Shi W."/>
            <person name="Du L."/>
            <person name="Sun Y."/>
            <person name="Zhan W."/>
            <person name="Jiang J."/>
            <person name="Wang Q."/>
            <person name="Zhang B."/>
            <person name="Ji P."/>
            <person name="Sakyi L.B."/>
            <person name="Cui X."/>
            <person name="Yuan T."/>
            <person name="Jiang B."/>
            <person name="Yang W."/>
            <person name="Lam T.T.-Y."/>
            <person name="Chang Q."/>
            <person name="Ding S."/>
            <person name="Wang X."/>
            <person name="Zhu J."/>
            <person name="Ruan X."/>
            <person name="Zhao L."/>
            <person name="Wei J."/>
            <person name="Que T."/>
            <person name="Du C."/>
            <person name="Cheng J."/>
            <person name="Dai P."/>
            <person name="Han X."/>
            <person name="Huang E."/>
            <person name="Gao Y."/>
            <person name="Liu J."/>
            <person name="Shao H."/>
            <person name="Ye R."/>
            <person name="Li L."/>
            <person name="Wei W."/>
            <person name="Wang X."/>
            <person name="Wang C."/>
            <person name="Huo Q."/>
            <person name="Li W."/>
            <person name="Guo W."/>
            <person name="Chen H."/>
            <person name="Chen S."/>
            <person name="Zhou L."/>
            <person name="Zhou L."/>
            <person name="Ni X."/>
            <person name="Tian J."/>
            <person name="Zhou Y."/>
            <person name="Sheng Y."/>
            <person name="Liu T."/>
            <person name="Pan Y."/>
            <person name="Xia L."/>
            <person name="Li J."/>
            <person name="Zhao F."/>
            <person name="Cao W."/>
        </authorList>
    </citation>
    <scope>NUCLEOTIDE SEQUENCE</scope>
    <source>
        <strain evidence="1">Rmic-2018</strain>
        <tissue evidence="1">Larvae</tissue>
    </source>
</reference>
<reference evidence="1" key="1">
    <citation type="journal article" date="2020" name="Cell">
        <title>Large-Scale Comparative Analyses of Tick Genomes Elucidate Their Genetic Diversity and Vector Capacities.</title>
        <authorList>
            <consortium name="Tick Genome and Microbiome Consortium (TIGMIC)"/>
            <person name="Jia N."/>
            <person name="Wang J."/>
            <person name="Shi W."/>
            <person name="Du L."/>
            <person name="Sun Y."/>
            <person name="Zhan W."/>
            <person name="Jiang J.F."/>
            <person name="Wang Q."/>
            <person name="Zhang B."/>
            <person name="Ji P."/>
            <person name="Bell-Sakyi L."/>
            <person name="Cui X.M."/>
            <person name="Yuan T.T."/>
            <person name="Jiang B.G."/>
            <person name="Yang W.F."/>
            <person name="Lam T.T."/>
            <person name="Chang Q.C."/>
            <person name="Ding S.J."/>
            <person name="Wang X.J."/>
            <person name="Zhu J.G."/>
            <person name="Ruan X.D."/>
            <person name="Zhao L."/>
            <person name="Wei J.T."/>
            <person name="Ye R.Z."/>
            <person name="Que T.C."/>
            <person name="Du C.H."/>
            <person name="Zhou Y.H."/>
            <person name="Cheng J.X."/>
            <person name="Dai P.F."/>
            <person name="Guo W.B."/>
            <person name="Han X.H."/>
            <person name="Huang E.J."/>
            <person name="Li L.F."/>
            <person name="Wei W."/>
            <person name="Gao Y.C."/>
            <person name="Liu J.Z."/>
            <person name="Shao H.Z."/>
            <person name="Wang X."/>
            <person name="Wang C.C."/>
            <person name="Yang T.C."/>
            <person name="Huo Q.B."/>
            <person name="Li W."/>
            <person name="Chen H.Y."/>
            <person name="Chen S.E."/>
            <person name="Zhou L.G."/>
            <person name="Ni X.B."/>
            <person name="Tian J.H."/>
            <person name="Sheng Y."/>
            <person name="Liu T."/>
            <person name="Pan Y.S."/>
            <person name="Xia L.Y."/>
            <person name="Li J."/>
            <person name="Zhao F."/>
            <person name="Cao W.C."/>
        </authorList>
    </citation>
    <scope>NUCLEOTIDE SEQUENCE</scope>
    <source>
        <strain evidence="1">Rmic-2018</strain>
    </source>
</reference>
<dbReference type="SUPFAM" id="SSF140996">
    <property type="entry name" value="Hermes dimerisation domain"/>
    <property type="match status" value="1"/>
</dbReference>
<dbReference type="Proteomes" id="UP000821866">
    <property type="component" value="Chromosome 7"/>
</dbReference>
<dbReference type="AlphaFoldDB" id="A0A9J6DIN3"/>
<comment type="caution">
    <text evidence="1">The sequence shown here is derived from an EMBL/GenBank/DDBJ whole genome shotgun (WGS) entry which is preliminary data.</text>
</comment>
<protein>
    <submittedName>
        <fullName evidence="1">Uncharacterized protein</fullName>
    </submittedName>
</protein>
<gene>
    <name evidence="1" type="ORF">HPB51_021529</name>
</gene>
<dbReference type="Gene3D" id="1.10.10.1070">
    <property type="entry name" value="Zinc finger, BED domain-containing"/>
    <property type="match status" value="1"/>
</dbReference>
<keyword evidence="2" id="KW-1185">Reference proteome</keyword>
<dbReference type="EMBL" id="JABSTU010000009">
    <property type="protein sequence ID" value="KAH8022077.1"/>
    <property type="molecule type" value="Genomic_DNA"/>
</dbReference>
<proteinExistence type="predicted"/>
<accession>A0A9J6DIN3</accession>
<sequence>MHTLSTVGHVQWKSCEESFAYDDGKTGTSHLHHHKCKAAGVTTAISLFFTEKKPQVSSTIKGNLTTACVKCCAKDIQPFDVVCDDGFLNAADELIAIGAKYGSISARTGIAHPTTVSRRLSEVANELREVAMPEI</sequence>
<evidence type="ECO:0000313" key="1">
    <source>
        <dbReference type="EMBL" id="KAH8022077.1"/>
    </source>
</evidence>
<evidence type="ECO:0000313" key="2">
    <source>
        <dbReference type="Proteomes" id="UP000821866"/>
    </source>
</evidence>